<feature type="domain" description="Metallo-beta-lactamase" evidence="2">
    <location>
        <begin position="13"/>
        <end position="233"/>
    </location>
</feature>
<dbReference type="Pfam" id="PF10996">
    <property type="entry name" value="Beta-Casp"/>
    <property type="match status" value="1"/>
</dbReference>
<dbReference type="SMART" id="SM00849">
    <property type="entry name" value="Lactamase_B"/>
    <property type="match status" value="1"/>
</dbReference>
<dbReference type="GO" id="GO:0016787">
    <property type="term" value="F:hydrolase activity"/>
    <property type="evidence" value="ECO:0007669"/>
    <property type="project" value="UniProtKB-KW"/>
</dbReference>
<dbReference type="SMART" id="SM01027">
    <property type="entry name" value="Beta-Casp"/>
    <property type="match status" value="1"/>
</dbReference>
<evidence type="ECO:0000313" key="5">
    <source>
        <dbReference type="Proteomes" id="UP000192610"/>
    </source>
</evidence>
<sequence>MKIAFHGAARTVTGSKHLLTLSNGRKYLLDCGMFQGLGQATNALNRNWGFEPADVDVLILSHAHIDHSGLIPKLTRDGFTGKIFCTPATKELTEILLLDSAEIQEDDVKYLNKKRAAEKQPYLQPLYTTQDAENSFKHLQAVEYGTWHKIDENVELMYTDAGHIIGSAAVNLKIHENGKITHLTFSGDVGRYRDVILRSPAEFPQADYIILESTYGNSLHELNVTTPDQLLQWIEKTCLQKKGKLIIPAFSVGRTQELLYHLNQLELERRLPELDYFVDSPLSIKTTELVKRYPRYFNKTIQHVLETDSDPFGFKGLKFVKTVQESKMLNFRNEPCVIISASGMAEAGRVKHHISNNIENSRNTILMTGYCEPESLGGRLLSGRKEVHIYGVLHEVHAEIGAIHSMSAHGDYEDLSQFLANQDPKLVKRLFLVHGEYNVQQQFRQRLIKKGFADVEIPEQHYEIGLT</sequence>
<comment type="caution">
    <text evidence="4">The sequence shown here is derived from an EMBL/GenBank/DDBJ whole genome shotgun (WGS) entry which is preliminary data.</text>
</comment>
<dbReference type="AlphaFoldDB" id="A0A1V9EMQ2"/>
<evidence type="ECO:0000256" key="1">
    <source>
        <dbReference type="ARBA" id="ARBA00022801"/>
    </source>
</evidence>
<proteinExistence type="predicted"/>
<dbReference type="Proteomes" id="UP000192610">
    <property type="component" value="Unassembled WGS sequence"/>
</dbReference>
<dbReference type="PANTHER" id="PTHR11203:SF37">
    <property type="entry name" value="INTEGRATOR COMPLEX SUBUNIT 11"/>
    <property type="match status" value="1"/>
</dbReference>
<feature type="domain" description="Beta-Casp" evidence="3">
    <location>
        <begin position="255"/>
        <end position="380"/>
    </location>
</feature>
<dbReference type="Gene3D" id="3.60.15.10">
    <property type="entry name" value="Ribonuclease Z/Hydroxyacylglutathione hydrolase-like"/>
    <property type="match status" value="1"/>
</dbReference>
<dbReference type="InterPro" id="IPR001279">
    <property type="entry name" value="Metallo-B-lactamas"/>
</dbReference>
<dbReference type="EMBL" id="LVXG01000023">
    <property type="protein sequence ID" value="OQP47420.1"/>
    <property type="molecule type" value="Genomic_DNA"/>
</dbReference>
<dbReference type="OrthoDB" id="9803916at2"/>
<accession>A0A1V9EMQ2</accession>
<dbReference type="RefSeq" id="WP_081201613.1">
    <property type="nucleotide sequence ID" value="NZ_FOCZ01000002.1"/>
</dbReference>
<dbReference type="Pfam" id="PF07521">
    <property type="entry name" value="RMMBL"/>
    <property type="match status" value="1"/>
</dbReference>
<evidence type="ECO:0000313" key="4">
    <source>
        <dbReference type="EMBL" id="OQP47420.1"/>
    </source>
</evidence>
<dbReference type="InterPro" id="IPR050698">
    <property type="entry name" value="MBL"/>
</dbReference>
<dbReference type="PANTHER" id="PTHR11203">
    <property type="entry name" value="CLEAVAGE AND POLYADENYLATION SPECIFICITY FACTOR FAMILY MEMBER"/>
    <property type="match status" value="1"/>
</dbReference>
<dbReference type="InterPro" id="IPR011108">
    <property type="entry name" value="RMMBL"/>
</dbReference>
<dbReference type="InterPro" id="IPR022712">
    <property type="entry name" value="Beta_Casp"/>
</dbReference>
<organism evidence="4 5">
    <name type="scientific">Niastella yeongjuensis</name>
    <dbReference type="NCBI Taxonomy" id="354355"/>
    <lineage>
        <taxon>Bacteria</taxon>
        <taxon>Pseudomonadati</taxon>
        <taxon>Bacteroidota</taxon>
        <taxon>Chitinophagia</taxon>
        <taxon>Chitinophagales</taxon>
        <taxon>Chitinophagaceae</taxon>
        <taxon>Niastella</taxon>
    </lineage>
</organism>
<evidence type="ECO:0000259" key="3">
    <source>
        <dbReference type="SMART" id="SM01027"/>
    </source>
</evidence>
<dbReference type="GO" id="GO:0004521">
    <property type="term" value="F:RNA endonuclease activity"/>
    <property type="evidence" value="ECO:0007669"/>
    <property type="project" value="TreeGrafter"/>
</dbReference>
<dbReference type="Pfam" id="PF00753">
    <property type="entry name" value="Lactamase_B"/>
    <property type="match status" value="1"/>
</dbReference>
<dbReference type="STRING" id="354355.SAMN05660816_01616"/>
<dbReference type="InterPro" id="IPR036866">
    <property type="entry name" value="RibonucZ/Hydroxyglut_hydro"/>
</dbReference>
<dbReference type="Gene3D" id="3.40.50.10890">
    <property type="match status" value="1"/>
</dbReference>
<gene>
    <name evidence="4" type="ORF">A4H97_07955</name>
</gene>
<dbReference type="SUPFAM" id="SSF56281">
    <property type="entry name" value="Metallo-hydrolase/oxidoreductase"/>
    <property type="match status" value="1"/>
</dbReference>
<protein>
    <submittedName>
        <fullName evidence="4">MBL fold metallo-hydrolase</fullName>
    </submittedName>
</protein>
<reference evidence="5" key="1">
    <citation type="submission" date="2016-04" db="EMBL/GenBank/DDBJ databases">
        <authorList>
            <person name="Chen L."/>
            <person name="Zhuang W."/>
            <person name="Wang G."/>
        </authorList>
    </citation>
    <scope>NUCLEOTIDE SEQUENCE [LARGE SCALE GENOMIC DNA]</scope>
    <source>
        <strain evidence="5">17621</strain>
    </source>
</reference>
<name>A0A1V9EMQ2_9BACT</name>
<keyword evidence="5" id="KW-1185">Reference proteome</keyword>
<keyword evidence="1 4" id="KW-0378">Hydrolase</keyword>
<evidence type="ECO:0000259" key="2">
    <source>
        <dbReference type="SMART" id="SM00849"/>
    </source>
</evidence>
<dbReference type="CDD" id="cd16295">
    <property type="entry name" value="TTHA0252-CPSF-like_MBL-fold"/>
    <property type="match status" value="1"/>
</dbReference>